<organism evidence="2 3">
    <name type="scientific">Seminavis robusta</name>
    <dbReference type="NCBI Taxonomy" id="568900"/>
    <lineage>
        <taxon>Eukaryota</taxon>
        <taxon>Sar</taxon>
        <taxon>Stramenopiles</taxon>
        <taxon>Ochrophyta</taxon>
        <taxon>Bacillariophyta</taxon>
        <taxon>Bacillariophyceae</taxon>
        <taxon>Bacillariophycidae</taxon>
        <taxon>Naviculales</taxon>
        <taxon>Naviculaceae</taxon>
        <taxon>Seminavis</taxon>
    </lineage>
</organism>
<dbReference type="OrthoDB" id="51071at2759"/>
<keyword evidence="3" id="KW-1185">Reference proteome</keyword>
<dbReference type="EMBL" id="CAICTM010000278">
    <property type="protein sequence ID" value="CAB9506791.1"/>
    <property type="molecule type" value="Genomic_DNA"/>
</dbReference>
<feature type="chain" id="PRO_5040264059" evidence="1">
    <location>
        <begin position="18"/>
        <end position="203"/>
    </location>
</feature>
<reference evidence="2" key="1">
    <citation type="submission" date="2020-06" db="EMBL/GenBank/DDBJ databases">
        <authorList>
            <consortium name="Plant Systems Biology data submission"/>
        </authorList>
    </citation>
    <scope>NUCLEOTIDE SEQUENCE</scope>
    <source>
        <strain evidence="2">D6</strain>
    </source>
</reference>
<proteinExistence type="predicted"/>
<name>A0A9N8DU24_9STRA</name>
<evidence type="ECO:0000313" key="3">
    <source>
        <dbReference type="Proteomes" id="UP001153069"/>
    </source>
</evidence>
<keyword evidence="1" id="KW-0732">Signal</keyword>
<dbReference type="Proteomes" id="UP001153069">
    <property type="component" value="Unassembled WGS sequence"/>
</dbReference>
<gene>
    <name evidence="2" type="ORF">SEMRO_279_G106750.1</name>
</gene>
<comment type="caution">
    <text evidence="2">The sequence shown here is derived from an EMBL/GenBank/DDBJ whole genome shotgun (WGS) entry which is preliminary data.</text>
</comment>
<evidence type="ECO:0000313" key="2">
    <source>
        <dbReference type="EMBL" id="CAB9506791.1"/>
    </source>
</evidence>
<protein>
    <submittedName>
        <fullName evidence="2">Uncharacterized protein</fullName>
    </submittedName>
</protein>
<dbReference type="AlphaFoldDB" id="A0A9N8DU24"/>
<sequence>MKIALFSFIFWGTSVSAFVTPPTSPTRPVILQVASMEDVVTLGNPTTKNPRAVVADLLEALLKDDDAHQCIQLLLHSSTHQWRSKIYDAIGAPAGANENTVAGALAHAMHNHNSQFAILLGQADESYVADFPSDTVETGGDGRCWLECRLYDRNDGELLVVSGWDLQQDSVSGDWLVDRIDWQDFRDAFYPGIGREEWARAFV</sequence>
<feature type="signal peptide" evidence="1">
    <location>
        <begin position="1"/>
        <end position="17"/>
    </location>
</feature>
<accession>A0A9N8DU24</accession>
<evidence type="ECO:0000256" key="1">
    <source>
        <dbReference type="SAM" id="SignalP"/>
    </source>
</evidence>